<dbReference type="RefSeq" id="WP_055170079.1">
    <property type="nucleotide sequence ID" value="NZ_CAXSLD010000017.1"/>
</dbReference>
<feature type="transmembrane region" description="Helical" evidence="1">
    <location>
        <begin position="159"/>
        <end position="181"/>
    </location>
</feature>
<evidence type="ECO:0000313" key="10">
    <source>
        <dbReference type="Proteomes" id="UP000491168"/>
    </source>
</evidence>
<dbReference type="EMBL" id="QRKD01000014">
    <property type="protein sequence ID" value="RHH88252.1"/>
    <property type="molecule type" value="Genomic_DNA"/>
</dbReference>
<dbReference type="Proteomes" id="UP001060260">
    <property type="component" value="Chromosome"/>
</dbReference>
<evidence type="ECO:0000313" key="7">
    <source>
        <dbReference type="Proteomes" id="UP000095657"/>
    </source>
</evidence>
<dbReference type="Proteomes" id="UP000491168">
    <property type="component" value="Unassembled WGS sequence"/>
</dbReference>
<evidence type="ECO:0000313" key="8">
    <source>
        <dbReference type="Proteomes" id="UP000283512"/>
    </source>
</evidence>
<proteinExistence type="predicted"/>
<keyword evidence="1" id="KW-1133">Transmembrane helix</keyword>
<reference evidence="8 9" key="2">
    <citation type="submission" date="2018-08" db="EMBL/GenBank/DDBJ databases">
        <title>A genome reference for cultivated species of the human gut microbiota.</title>
        <authorList>
            <person name="Zou Y."/>
            <person name="Xue W."/>
            <person name="Luo G."/>
        </authorList>
    </citation>
    <scope>NUCLEOTIDE SEQUENCE [LARGE SCALE GENOMIC DNA]</scope>
    <source>
        <strain evidence="5 8">AM16-49B</strain>
        <strain evidence="4 9">AM31-16AC</strain>
    </source>
</reference>
<evidence type="ECO:0008006" key="11">
    <source>
        <dbReference type="Google" id="ProtNLM"/>
    </source>
</evidence>
<name>A0A174H290_9BACE</name>
<dbReference type="EMBL" id="QSJD01000044">
    <property type="protein sequence ID" value="RHD43344.1"/>
    <property type="molecule type" value="Genomic_DNA"/>
</dbReference>
<reference evidence="2 7" key="1">
    <citation type="submission" date="2015-09" db="EMBL/GenBank/DDBJ databases">
        <authorList>
            <consortium name="Pathogen Informatics"/>
        </authorList>
    </citation>
    <scope>NUCLEOTIDE SEQUENCE [LARGE SCALE GENOMIC DNA]</scope>
    <source>
        <strain evidence="2 7">2789STDY5834880</strain>
    </source>
</reference>
<evidence type="ECO:0000313" key="5">
    <source>
        <dbReference type="EMBL" id="RHH88252.1"/>
    </source>
</evidence>
<dbReference type="AlphaFoldDB" id="A0A174H290"/>
<evidence type="ECO:0000313" key="4">
    <source>
        <dbReference type="EMBL" id="RHD43344.1"/>
    </source>
</evidence>
<dbReference type="STRING" id="47678.ERS852494_00485"/>
<evidence type="ECO:0000313" key="2">
    <source>
        <dbReference type="EMBL" id="CUO67497.1"/>
    </source>
</evidence>
<dbReference type="EMBL" id="CZAI01000001">
    <property type="protein sequence ID" value="CUO67497.1"/>
    <property type="molecule type" value="Genomic_DNA"/>
</dbReference>
<evidence type="ECO:0000313" key="3">
    <source>
        <dbReference type="EMBL" id="KAA5495855.1"/>
    </source>
</evidence>
<keyword evidence="1" id="KW-0472">Membrane</keyword>
<organism evidence="2 7">
    <name type="scientific">Bacteroides caccae</name>
    <dbReference type="NCBI Taxonomy" id="47678"/>
    <lineage>
        <taxon>Bacteria</taxon>
        <taxon>Pseudomonadati</taxon>
        <taxon>Bacteroidota</taxon>
        <taxon>Bacteroidia</taxon>
        <taxon>Bacteroidales</taxon>
        <taxon>Bacteroidaceae</taxon>
        <taxon>Bacteroides</taxon>
    </lineage>
</organism>
<dbReference type="Proteomes" id="UP000283512">
    <property type="component" value="Unassembled WGS sequence"/>
</dbReference>
<gene>
    <name evidence="5" type="ORF">DW190_14180</name>
    <name evidence="4" type="ORF">DW794_19165</name>
    <name evidence="2" type="ORF">ERS852494_00485</name>
    <name evidence="3" type="ORF">F2Y35_01085</name>
    <name evidence="6" type="ORF">NXW23_05100</name>
</gene>
<keyword evidence="1" id="KW-0812">Transmembrane</keyword>
<dbReference type="EMBL" id="CP103166">
    <property type="protein sequence ID" value="UVQ97737.1"/>
    <property type="molecule type" value="Genomic_DNA"/>
</dbReference>
<reference evidence="3 10" key="3">
    <citation type="journal article" date="2019" name="Nat. Med.">
        <title>A library of human gut bacterial isolates paired with longitudinal multiomics data enables mechanistic microbiome research.</title>
        <authorList>
            <person name="Poyet M."/>
            <person name="Groussin M."/>
            <person name="Gibbons S.M."/>
            <person name="Avila-Pacheco J."/>
            <person name="Jiang X."/>
            <person name="Kearney S.M."/>
            <person name="Perrotta A.R."/>
            <person name="Berdy B."/>
            <person name="Zhao S."/>
            <person name="Lieberman T.D."/>
            <person name="Swanson P.K."/>
            <person name="Smith M."/>
            <person name="Roesemann S."/>
            <person name="Alexander J.E."/>
            <person name="Rich S.A."/>
            <person name="Livny J."/>
            <person name="Vlamakis H."/>
            <person name="Clish C."/>
            <person name="Bullock K."/>
            <person name="Deik A."/>
            <person name="Scott J."/>
            <person name="Pierce K.A."/>
            <person name="Xavier R.J."/>
            <person name="Alm E.J."/>
        </authorList>
    </citation>
    <scope>NUCLEOTIDE SEQUENCE [LARGE SCALE GENOMIC DNA]</scope>
    <source>
        <strain evidence="3 10">BIOML-A21</strain>
    </source>
</reference>
<dbReference type="Proteomes" id="UP000284689">
    <property type="component" value="Unassembled WGS sequence"/>
</dbReference>
<evidence type="ECO:0000313" key="6">
    <source>
        <dbReference type="EMBL" id="UVQ97737.1"/>
    </source>
</evidence>
<accession>A0A174H290</accession>
<protein>
    <recommendedName>
        <fullName evidence="11">Transmembrane protein</fullName>
    </recommendedName>
</protein>
<reference evidence="6" key="4">
    <citation type="submission" date="2022-08" db="EMBL/GenBank/DDBJ databases">
        <title>Genome Sequencing of Bacteroides fragilis Group Isolates with Nanopore Technology.</title>
        <authorList>
            <person name="Tisza M.J."/>
            <person name="Smith D."/>
            <person name="Dekker J.P."/>
        </authorList>
    </citation>
    <scope>NUCLEOTIDE SEQUENCE</scope>
    <source>
        <strain evidence="6">BFG-474</strain>
    </source>
</reference>
<evidence type="ECO:0000313" key="9">
    <source>
        <dbReference type="Proteomes" id="UP000284689"/>
    </source>
</evidence>
<dbReference type="EMBL" id="VVYF01000001">
    <property type="protein sequence ID" value="KAA5495855.1"/>
    <property type="molecule type" value="Genomic_DNA"/>
</dbReference>
<dbReference type="Gene3D" id="3.30.1360.200">
    <property type="match status" value="1"/>
</dbReference>
<sequence length="192" mass="21690">MRTILFIFFLLLLWCGFSSFESTSVRPNGWYYVIDMEHDSLSADPIVTVKDFARIKLDSVSDSNEDNMAYRILGVLDDSHKTTWAEATEKSIGKHIGFLFNGVILTAPYVNCKIESGKFFIATDKAYDMKLLYQQILQEAGCKSEFGFTDEVGQGESTFTFWLIRGGLIGLLLVIMCFGFLKVRKIKKTVSG</sequence>
<evidence type="ECO:0000256" key="1">
    <source>
        <dbReference type="SAM" id="Phobius"/>
    </source>
</evidence>
<dbReference type="Proteomes" id="UP000095657">
    <property type="component" value="Unassembled WGS sequence"/>
</dbReference>